<keyword evidence="2" id="KW-1185">Reference proteome</keyword>
<evidence type="ECO:0000313" key="1">
    <source>
        <dbReference type="EMBL" id="KAI8035024.1"/>
    </source>
</evidence>
<dbReference type="Proteomes" id="UP001059596">
    <property type="component" value="Unassembled WGS sequence"/>
</dbReference>
<gene>
    <name evidence="1" type="ORF">M5D96_012247</name>
</gene>
<sequence length="103" mass="12426">SVGWLFGVRRSRCCEYCHCLFPAFGTRGGKFEGKLKGKRAKIRKEMEGKLMPTLCFEGEMFFHGQHRWGYYKVNKSVLFFWFYAKLYSCRFIIKYYLETWKDT</sequence>
<dbReference type="AlphaFoldDB" id="A0A9P9YEF8"/>
<evidence type="ECO:0000313" key="2">
    <source>
        <dbReference type="Proteomes" id="UP001059596"/>
    </source>
</evidence>
<reference evidence="1" key="1">
    <citation type="journal article" date="2023" name="Genome Biol. Evol.">
        <title>Long-read-based Genome Assembly of Drosophila gunungcola Reveals Fewer Chemosensory Genes in Flower-breeding Species.</title>
        <authorList>
            <person name="Negi A."/>
            <person name="Liao B.Y."/>
            <person name="Yeh S.D."/>
        </authorList>
    </citation>
    <scope>NUCLEOTIDE SEQUENCE</scope>
    <source>
        <strain evidence="1">Sukarami</strain>
    </source>
</reference>
<dbReference type="EMBL" id="JAMKOV010000051">
    <property type="protein sequence ID" value="KAI8035024.1"/>
    <property type="molecule type" value="Genomic_DNA"/>
</dbReference>
<name>A0A9P9YEF8_9MUSC</name>
<protein>
    <submittedName>
        <fullName evidence="1">Uncharacterized protein</fullName>
    </submittedName>
</protein>
<comment type="caution">
    <text evidence="1">The sequence shown here is derived from an EMBL/GenBank/DDBJ whole genome shotgun (WGS) entry which is preliminary data.</text>
</comment>
<feature type="non-terminal residue" evidence="1">
    <location>
        <position position="1"/>
    </location>
</feature>
<proteinExistence type="predicted"/>
<organism evidence="1 2">
    <name type="scientific">Drosophila gunungcola</name>
    <name type="common">fruit fly</name>
    <dbReference type="NCBI Taxonomy" id="103775"/>
    <lineage>
        <taxon>Eukaryota</taxon>
        <taxon>Metazoa</taxon>
        <taxon>Ecdysozoa</taxon>
        <taxon>Arthropoda</taxon>
        <taxon>Hexapoda</taxon>
        <taxon>Insecta</taxon>
        <taxon>Pterygota</taxon>
        <taxon>Neoptera</taxon>
        <taxon>Endopterygota</taxon>
        <taxon>Diptera</taxon>
        <taxon>Brachycera</taxon>
        <taxon>Muscomorpha</taxon>
        <taxon>Ephydroidea</taxon>
        <taxon>Drosophilidae</taxon>
        <taxon>Drosophila</taxon>
        <taxon>Sophophora</taxon>
    </lineage>
</organism>
<accession>A0A9P9YEF8</accession>